<evidence type="ECO:0000259" key="6">
    <source>
        <dbReference type="Pfam" id="PF00892"/>
    </source>
</evidence>
<organism evidence="7 8">
    <name type="scientific">Paxillus rubicundulus Ve08.2h10</name>
    <dbReference type="NCBI Taxonomy" id="930991"/>
    <lineage>
        <taxon>Eukaryota</taxon>
        <taxon>Fungi</taxon>
        <taxon>Dikarya</taxon>
        <taxon>Basidiomycota</taxon>
        <taxon>Agaricomycotina</taxon>
        <taxon>Agaricomycetes</taxon>
        <taxon>Agaricomycetidae</taxon>
        <taxon>Boletales</taxon>
        <taxon>Paxilineae</taxon>
        <taxon>Paxillaceae</taxon>
        <taxon>Paxillus</taxon>
    </lineage>
</organism>
<dbReference type="InParanoid" id="A0A0D0E922"/>
<feature type="transmembrane region" description="Helical" evidence="5">
    <location>
        <begin position="22"/>
        <end position="39"/>
    </location>
</feature>
<feature type="transmembrane region" description="Helical" evidence="5">
    <location>
        <begin position="153"/>
        <end position="171"/>
    </location>
</feature>
<dbReference type="GO" id="GO:0000329">
    <property type="term" value="C:fungal-type vacuole membrane"/>
    <property type="evidence" value="ECO:0007669"/>
    <property type="project" value="TreeGrafter"/>
</dbReference>
<name>A0A0D0E922_9AGAM</name>
<evidence type="ECO:0000256" key="2">
    <source>
        <dbReference type="ARBA" id="ARBA00022692"/>
    </source>
</evidence>
<dbReference type="HOGENOM" id="CLU_026578_1_0_1"/>
<keyword evidence="8" id="KW-1185">Reference proteome</keyword>
<feature type="transmembrane region" description="Helical" evidence="5">
    <location>
        <begin position="59"/>
        <end position="77"/>
    </location>
</feature>
<keyword evidence="4 5" id="KW-0472">Membrane</keyword>
<feature type="transmembrane region" description="Helical" evidence="5">
    <location>
        <begin position="216"/>
        <end position="241"/>
    </location>
</feature>
<dbReference type="InterPro" id="IPR037185">
    <property type="entry name" value="EmrE-like"/>
</dbReference>
<evidence type="ECO:0000313" key="7">
    <source>
        <dbReference type="EMBL" id="KIK99044.1"/>
    </source>
</evidence>
<dbReference type="Proteomes" id="UP000054538">
    <property type="component" value="Unassembled WGS sequence"/>
</dbReference>
<feature type="transmembrane region" description="Helical" evidence="5">
    <location>
        <begin position="178"/>
        <end position="196"/>
    </location>
</feature>
<dbReference type="PANTHER" id="PTHR23051:SF0">
    <property type="entry name" value="SOLUTE CARRIER FAMILY 35 MEMBER F5"/>
    <property type="match status" value="1"/>
</dbReference>
<evidence type="ECO:0000256" key="4">
    <source>
        <dbReference type="ARBA" id="ARBA00023136"/>
    </source>
</evidence>
<feature type="transmembrane region" description="Helical" evidence="5">
    <location>
        <begin position="343"/>
        <end position="361"/>
    </location>
</feature>
<evidence type="ECO:0000313" key="8">
    <source>
        <dbReference type="Proteomes" id="UP000054538"/>
    </source>
</evidence>
<feature type="transmembrane region" description="Helical" evidence="5">
    <location>
        <begin position="253"/>
        <end position="277"/>
    </location>
</feature>
<dbReference type="OrthoDB" id="1436450at2759"/>
<reference evidence="8" key="2">
    <citation type="submission" date="2015-01" db="EMBL/GenBank/DDBJ databases">
        <title>Evolutionary Origins and Diversification of the Mycorrhizal Mutualists.</title>
        <authorList>
            <consortium name="DOE Joint Genome Institute"/>
            <consortium name="Mycorrhizal Genomics Consortium"/>
            <person name="Kohler A."/>
            <person name="Kuo A."/>
            <person name="Nagy L.G."/>
            <person name="Floudas D."/>
            <person name="Copeland A."/>
            <person name="Barry K.W."/>
            <person name="Cichocki N."/>
            <person name="Veneault-Fourrey C."/>
            <person name="LaButti K."/>
            <person name="Lindquist E.A."/>
            <person name="Lipzen A."/>
            <person name="Lundell T."/>
            <person name="Morin E."/>
            <person name="Murat C."/>
            <person name="Riley R."/>
            <person name="Ohm R."/>
            <person name="Sun H."/>
            <person name="Tunlid A."/>
            <person name="Henrissat B."/>
            <person name="Grigoriev I.V."/>
            <person name="Hibbett D.S."/>
            <person name="Martin F."/>
        </authorList>
    </citation>
    <scope>NUCLEOTIDE SEQUENCE [LARGE SCALE GENOMIC DNA]</scope>
    <source>
        <strain evidence="8">Ve08.2h10</strain>
    </source>
</reference>
<dbReference type="FunCoup" id="A0A0D0E922">
    <property type="interactions" value="124"/>
</dbReference>
<accession>A0A0D0E922</accession>
<evidence type="ECO:0000256" key="5">
    <source>
        <dbReference type="SAM" id="Phobius"/>
    </source>
</evidence>
<comment type="subcellular location">
    <subcellularLocation>
        <location evidence="1">Membrane</location>
        <topology evidence="1">Multi-pass membrane protein</topology>
    </subcellularLocation>
</comment>
<dbReference type="AlphaFoldDB" id="A0A0D0E922"/>
<dbReference type="SUPFAM" id="SSF103481">
    <property type="entry name" value="Multidrug resistance efflux transporter EmrE"/>
    <property type="match status" value="1"/>
</dbReference>
<reference evidence="7 8" key="1">
    <citation type="submission" date="2014-04" db="EMBL/GenBank/DDBJ databases">
        <authorList>
            <consortium name="DOE Joint Genome Institute"/>
            <person name="Kuo A."/>
            <person name="Kohler A."/>
            <person name="Jargeat P."/>
            <person name="Nagy L.G."/>
            <person name="Floudas D."/>
            <person name="Copeland A."/>
            <person name="Barry K.W."/>
            <person name="Cichocki N."/>
            <person name="Veneault-Fourrey C."/>
            <person name="LaButti K."/>
            <person name="Lindquist E.A."/>
            <person name="Lipzen A."/>
            <person name="Lundell T."/>
            <person name="Morin E."/>
            <person name="Murat C."/>
            <person name="Sun H."/>
            <person name="Tunlid A."/>
            <person name="Henrissat B."/>
            <person name="Grigoriev I.V."/>
            <person name="Hibbett D.S."/>
            <person name="Martin F."/>
            <person name="Nordberg H.P."/>
            <person name="Cantor M.N."/>
            <person name="Hua S.X."/>
        </authorList>
    </citation>
    <scope>NUCLEOTIDE SEQUENCE [LARGE SCALE GENOMIC DNA]</scope>
    <source>
        <strain evidence="7 8">Ve08.2h10</strain>
    </source>
</reference>
<gene>
    <name evidence="7" type="ORF">PAXRUDRAFT_823217</name>
</gene>
<feature type="transmembrane region" description="Helical" evidence="5">
    <location>
        <begin position="126"/>
        <end position="147"/>
    </location>
</feature>
<feature type="transmembrane region" description="Helical" evidence="5">
    <location>
        <begin position="289"/>
        <end position="310"/>
    </location>
</feature>
<sequence>MSAVPEDHEQPMSQLQPRELKASDYAVGIFLLVIVAFLWTSSNFVTQYMFTGGYQKPFMITYLSTAAFTFYLLPFYLRKMFRGSFTRWRNANYQLLSPDLSSQPGSTVPHSFKHDDRLTPEETAKLALYFCFLWFIANWSLNAALAYTSVASATVLSSMSGIFTLAVGRIFRVETLTLVKIGAVLTSFGGVVLVSLSDSSSGQVPEPTANTQSFNVLAVVGDILALLSALFYAMYLILLKVKIKEESRIDMQLFFGYVGLFNILLCWPVGLLLHWFGVEYLELPDTNHAVVAILINMIITLLSDYIYVIAMLKTTPLVATVGLSLTIPLAVIGDYFLRKPAAFQVLLGAVLVTAGFIVVGVENSNPKEGDDLLAQDLVDEGRGQQALLRLEGATPFESQTTTSP</sequence>
<feature type="domain" description="EamA" evidence="6">
    <location>
        <begin position="118"/>
        <end position="195"/>
    </location>
</feature>
<dbReference type="STRING" id="930991.A0A0D0E922"/>
<dbReference type="InterPro" id="IPR000620">
    <property type="entry name" value="EamA_dom"/>
</dbReference>
<dbReference type="PANTHER" id="PTHR23051">
    <property type="entry name" value="SOLUTE CARRIER FAMILY 35, MEMBER F5"/>
    <property type="match status" value="1"/>
</dbReference>
<evidence type="ECO:0000256" key="3">
    <source>
        <dbReference type="ARBA" id="ARBA00022989"/>
    </source>
</evidence>
<protein>
    <recommendedName>
        <fullName evidence="6">EamA domain-containing protein</fullName>
    </recommendedName>
</protein>
<dbReference type="EMBL" id="KN824872">
    <property type="protein sequence ID" value="KIK99044.1"/>
    <property type="molecule type" value="Genomic_DNA"/>
</dbReference>
<dbReference type="Pfam" id="PF00892">
    <property type="entry name" value="EamA"/>
    <property type="match status" value="1"/>
</dbReference>
<evidence type="ECO:0000256" key="1">
    <source>
        <dbReference type="ARBA" id="ARBA00004141"/>
    </source>
</evidence>
<keyword evidence="3 5" id="KW-1133">Transmembrane helix</keyword>
<feature type="transmembrane region" description="Helical" evidence="5">
    <location>
        <begin position="317"/>
        <end position="337"/>
    </location>
</feature>
<proteinExistence type="predicted"/>
<keyword evidence="2 5" id="KW-0812">Transmembrane</keyword>